<gene>
    <name evidence="7" type="ORF">A5685_14685</name>
</gene>
<dbReference type="Pfam" id="PF14833">
    <property type="entry name" value="NAD_binding_11"/>
    <property type="match status" value="1"/>
</dbReference>
<dbReference type="PANTHER" id="PTHR43060">
    <property type="entry name" value="3-HYDROXYISOBUTYRATE DEHYDROGENASE-LIKE 1, MITOCHONDRIAL-RELATED"/>
    <property type="match status" value="1"/>
</dbReference>
<dbReference type="GO" id="GO:0051287">
    <property type="term" value="F:NAD binding"/>
    <property type="evidence" value="ECO:0007669"/>
    <property type="project" value="InterPro"/>
</dbReference>
<evidence type="ECO:0000256" key="2">
    <source>
        <dbReference type="ARBA" id="ARBA00023002"/>
    </source>
</evidence>
<accession>A0A1A2RKX6</accession>
<dbReference type="EMBL" id="LZJS01000167">
    <property type="protein sequence ID" value="OBH52688.1"/>
    <property type="molecule type" value="Genomic_DNA"/>
</dbReference>
<dbReference type="SUPFAM" id="SSF48179">
    <property type="entry name" value="6-phosphogluconate dehydrogenase C-terminal domain-like"/>
    <property type="match status" value="1"/>
</dbReference>
<evidence type="ECO:0000313" key="8">
    <source>
        <dbReference type="Proteomes" id="UP000093861"/>
    </source>
</evidence>
<evidence type="ECO:0000256" key="4">
    <source>
        <dbReference type="PIRSR" id="PIRSR000103-1"/>
    </source>
</evidence>
<dbReference type="InterPro" id="IPR029154">
    <property type="entry name" value="HIBADH-like_NADP-bd"/>
</dbReference>
<feature type="domain" description="3-hydroxyisobutyrate dehydrogenase-like NAD-binding" evidence="6">
    <location>
        <begin position="164"/>
        <end position="253"/>
    </location>
</feature>
<dbReference type="Gene3D" id="3.40.50.720">
    <property type="entry name" value="NAD(P)-binding Rossmann-like Domain"/>
    <property type="match status" value="1"/>
</dbReference>
<dbReference type="Pfam" id="PF03446">
    <property type="entry name" value="NAD_binding_2"/>
    <property type="match status" value="1"/>
</dbReference>
<dbReference type="InterPro" id="IPR013328">
    <property type="entry name" value="6PGD_dom2"/>
</dbReference>
<dbReference type="GO" id="GO:0016491">
    <property type="term" value="F:oxidoreductase activity"/>
    <property type="evidence" value="ECO:0007669"/>
    <property type="project" value="UniProtKB-KW"/>
</dbReference>
<dbReference type="GO" id="GO:0050661">
    <property type="term" value="F:NADP binding"/>
    <property type="evidence" value="ECO:0007669"/>
    <property type="project" value="InterPro"/>
</dbReference>
<evidence type="ECO:0000256" key="3">
    <source>
        <dbReference type="ARBA" id="ARBA00023027"/>
    </source>
</evidence>
<evidence type="ECO:0000256" key="1">
    <source>
        <dbReference type="ARBA" id="ARBA00009080"/>
    </source>
</evidence>
<dbReference type="InterPro" id="IPR006115">
    <property type="entry name" value="6PGDH_NADP-bd"/>
</dbReference>
<dbReference type="PIRSF" id="PIRSF000103">
    <property type="entry name" value="HIBADH"/>
    <property type="match status" value="1"/>
</dbReference>
<proteinExistence type="inferred from homology"/>
<keyword evidence="3" id="KW-0520">NAD</keyword>
<feature type="domain" description="6-phosphogluconate dehydrogenase NADP-binding" evidence="5">
    <location>
        <begin position="2"/>
        <end position="161"/>
    </location>
</feature>
<dbReference type="InterPro" id="IPR036291">
    <property type="entry name" value="NAD(P)-bd_dom_sf"/>
</dbReference>
<dbReference type="PANTHER" id="PTHR43060:SF15">
    <property type="entry name" value="3-HYDROXYISOBUTYRATE DEHYDROGENASE-LIKE 1, MITOCHONDRIAL-RELATED"/>
    <property type="match status" value="1"/>
</dbReference>
<dbReference type="AlphaFoldDB" id="A0A1A2RKX6"/>
<reference evidence="7 8" key="1">
    <citation type="submission" date="2016-06" db="EMBL/GenBank/DDBJ databases">
        <authorList>
            <person name="Kjaerup R.B."/>
            <person name="Dalgaard T.S."/>
            <person name="Juul-Madsen H.R."/>
        </authorList>
    </citation>
    <scope>NUCLEOTIDE SEQUENCE [LARGE SCALE GENOMIC DNA]</scope>
    <source>
        <strain evidence="7 8">E2464</strain>
    </source>
</reference>
<dbReference type="SUPFAM" id="SSF51735">
    <property type="entry name" value="NAD(P)-binding Rossmann-fold domains"/>
    <property type="match status" value="1"/>
</dbReference>
<dbReference type="PROSITE" id="PS00895">
    <property type="entry name" value="3_HYDROXYISOBUT_DH"/>
    <property type="match status" value="1"/>
</dbReference>
<keyword evidence="2" id="KW-0560">Oxidoreductase</keyword>
<protein>
    <submittedName>
        <fullName evidence="7">6-phosphogluconate dehydrogenase</fullName>
    </submittedName>
</protein>
<dbReference type="RefSeq" id="WP_064954502.1">
    <property type="nucleotide sequence ID" value="NZ_LZJS01000167.1"/>
</dbReference>
<dbReference type="InterPro" id="IPR002204">
    <property type="entry name" value="3-OH-isobutyrate_DH-rel_CS"/>
</dbReference>
<evidence type="ECO:0000259" key="6">
    <source>
        <dbReference type="Pfam" id="PF14833"/>
    </source>
</evidence>
<feature type="active site" evidence="4">
    <location>
        <position position="170"/>
    </location>
</feature>
<dbReference type="InterPro" id="IPR008927">
    <property type="entry name" value="6-PGluconate_DH-like_C_sf"/>
</dbReference>
<evidence type="ECO:0000313" key="7">
    <source>
        <dbReference type="EMBL" id="OBH52688.1"/>
    </source>
</evidence>
<dbReference type="Proteomes" id="UP000093861">
    <property type="component" value="Unassembled WGS sequence"/>
</dbReference>
<name>A0A1A2RKX6_9MYCO</name>
<comment type="similarity">
    <text evidence="1">Belongs to the HIBADH-related family.</text>
</comment>
<organism evidence="7 8">
    <name type="scientific">Mycobacterium colombiense</name>
    <dbReference type="NCBI Taxonomy" id="339268"/>
    <lineage>
        <taxon>Bacteria</taxon>
        <taxon>Bacillati</taxon>
        <taxon>Actinomycetota</taxon>
        <taxon>Actinomycetes</taxon>
        <taxon>Mycobacteriales</taxon>
        <taxon>Mycobacteriaceae</taxon>
        <taxon>Mycobacterium</taxon>
        <taxon>Mycobacterium avium complex (MAC)</taxon>
    </lineage>
</organism>
<sequence length="272" mass="27828">MRVGFIGLGSQGAPMAQRIIEEGHDVALWARRPQTLAPFAATTAAVADSITKLGARSDVVCICVVNDADVVNVVDRPNGVLETMAPGGVVVIHSTVHPDTCRTLAARASEVGVDVVDAPVSGGGIAAAERRLLVMLGGEAEPIARCLPVLEAFGSPIRHLGPLGSGQVAKLLNNMLFTANLATATAALELGEAFGIAKAELAELLLQGTARSQAMQSIAGAGGTLDRLAAVAATLLCKDVSLVADLADRVDAEPGVVLQAADNALFRMGQSR</sequence>
<dbReference type="GO" id="GO:0016054">
    <property type="term" value="P:organic acid catabolic process"/>
    <property type="evidence" value="ECO:0007669"/>
    <property type="project" value="UniProtKB-ARBA"/>
</dbReference>
<dbReference type="Gene3D" id="1.10.1040.10">
    <property type="entry name" value="N-(1-d-carboxylethyl)-l-norvaline Dehydrogenase, domain 2"/>
    <property type="match status" value="1"/>
</dbReference>
<comment type="caution">
    <text evidence="7">The sequence shown here is derived from an EMBL/GenBank/DDBJ whole genome shotgun (WGS) entry which is preliminary data.</text>
</comment>
<dbReference type="InterPro" id="IPR015815">
    <property type="entry name" value="HIBADH-related"/>
</dbReference>
<evidence type="ECO:0000259" key="5">
    <source>
        <dbReference type="Pfam" id="PF03446"/>
    </source>
</evidence>